<keyword evidence="1" id="KW-1133">Transmembrane helix</keyword>
<keyword evidence="1" id="KW-0472">Membrane</keyword>
<dbReference type="RefSeq" id="WP_236337699.1">
    <property type="nucleotide sequence ID" value="NZ_JAKIJS010000001.1"/>
</dbReference>
<feature type="transmembrane region" description="Helical" evidence="1">
    <location>
        <begin position="26"/>
        <end position="45"/>
    </location>
</feature>
<reference evidence="2 3" key="1">
    <citation type="submission" date="2022-01" db="EMBL/GenBank/DDBJ databases">
        <title>Alkalihalobacillus sp. EGI L200015, a novel bacterium isolated from a salt lake sediment.</title>
        <authorList>
            <person name="Gao L."/>
            <person name="Fang B.-Z."/>
            <person name="Li W.-J."/>
        </authorList>
    </citation>
    <scope>NUCLEOTIDE SEQUENCE [LARGE SCALE GENOMIC DNA]</scope>
    <source>
        <strain evidence="2 3">KCTC 12718</strain>
    </source>
</reference>
<gene>
    <name evidence="2" type="ORF">L2716_15150</name>
</gene>
<evidence type="ECO:0000313" key="3">
    <source>
        <dbReference type="Proteomes" id="UP001649381"/>
    </source>
</evidence>
<feature type="transmembrane region" description="Helical" evidence="1">
    <location>
        <begin position="104"/>
        <end position="123"/>
    </location>
</feature>
<keyword evidence="3" id="KW-1185">Reference proteome</keyword>
<evidence type="ECO:0008006" key="4">
    <source>
        <dbReference type="Google" id="ProtNLM"/>
    </source>
</evidence>
<dbReference type="EMBL" id="JAKIJS010000001">
    <property type="protein sequence ID" value="MCF6139076.1"/>
    <property type="molecule type" value="Genomic_DNA"/>
</dbReference>
<feature type="transmembrane region" description="Helical" evidence="1">
    <location>
        <begin position="65"/>
        <end position="92"/>
    </location>
</feature>
<evidence type="ECO:0000313" key="2">
    <source>
        <dbReference type="EMBL" id="MCF6139076.1"/>
    </source>
</evidence>
<proteinExistence type="predicted"/>
<feature type="transmembrane region" description="Helical" evidence="1">
    <location>
        <begin position="135"/>
        <end position="155"/>
    </location>
</feature>
<name>A0ABS9H4T1_9BACL</name>
<feature type="transmembrane region" description="Helical" evidence="1">
    <location>
        <begin position="167"/>
        <end position="185"/>
    </location>
</feature>
<comment type="caution">
    <text evidence="2">The sequence shown here is derived from an EMBL/GenBank/DDBJ whole genome shotgun (WGS) entry which is preliminary data.</text>
</comment>
<keyword evidence="1" id="KW-0812">Transmembrane</keyword>
<protein>
    <recommendedName>
        <fullName evidence="4">Yip1 domain-containing protein</fullName>
    </recommendedName>
</protein>
<evidence type="ECO:0000256" key="1">
    <source>
        <dbReference type="SAM" id="Phobius"/>
    </source>
</evidence>
<accession>A0ABS9H4T1</accession>
<dbReference type="Proteomes" id="UP001649381">
    <property type="component" value="Unassembled WGS sequence"/>
</dbReference>
<organism evidence="2 3">
    <name type="scientific">Pseudalkalibacillus berkeleyi</name>
    <dbReference type="NCBI Taxonomy" id="1069813"/>
    <lineage>
        <taxon>Bacteria</taxon>
        <taxon>Bacillati</taxon>
        <taxon>Bacillota</taxon>
        <taxon>Bacilli</taxon>
        <taxon>Bacillales</taxon>
        <taxon>Fictibacillaceae</taxon>
        <taxon>Pseudalkalibacillus</taxon>
    </lineage>
</organism>
<sequence>MESLSTIFNTLLLKKESISTIIQSEVYSRWAAIFTLLVGVCHGIISYFQMPSAYIEFDSPVLQSIAFLIVILIGIFMVFITRVGLTFLLWAGGKAFGGPGLLRVLNRLTSFAIVPIIIGLPAITSINAGNSGNVLLNSLLFIALIWIYFISVKIIEVSQNLNKWKAYSAALFAFIFFASVYYIIIPPAS</sequence>